<dbReference type="EMBL" id="JAWDGP010007289">
    <property type="protein sequence ID" value="KAK3726729.1"/>
    <property type="molecule type" value="Genomic_DNA"/>
</dbReference>
<evidence type="ECO:0000313" key="2">
    <source>
        <dbReference type="Proteomes" id="UP001283361"/>
    </source>
</evidence>
<protein>
    <submittedName>
        <fullName evidence="1">Uncharacterized protein</fullName>
    </submittedName>
</protein>
<name>A0AAE0XZR2_9GAST</name>
<evidence type="ECO:0000313" key="1">
    <source>
        <dbReference type="EMBL" id="KAK3726729.1"/>
    </source>
</evidence>
<dbReference type="AlphaFoldDB" id="A0AAE0XZR2"/>
<comment type="caution">
    <text evidence="1">The sequence shown here is derived from an EMBL/GenBank/DDBJ whole genome shotgun (WGS) entry which is preliminary data.</text>
</comment>
<gene>
    <name evidence="1" type="ORF">RRG08_017036</name>
</gene>
<reference evidence="1" key="1">
    <citation type="journal article" date="2023" name="G3 (Bethesda)">
        <title>A reference genome for the long-term kleptoplast-retaining sea slug Elysia crispata morphotype clarki.</title>
        <authorList>
            <person name="Eastman K.E."/>
            <person name="Pendleton A.L."/>
            <person name="Shaikh M.A."/>
            <person name="Suttiyut T."/>
            <person name="Ogas R."/>
            <person name="Tomko P."/>
            <person name="Gavelis G."/>
            <person name="Widhalm J.R."/>
            <person name="Wisecaver J.H."/>
        </authorList>
    </citation>
    <scope>NUCLEOTIDE SEQUENCE</scope>
    <source>
        <strain evidence="1">ECLA1</strain>
    </source>
</reference>
<accession>A0AAE0XZR2</accession>
<keyword evidence="2" id="KW-1185">Reference proteome</keyword>
<dbReference type="Proteomes" id="UP001283361">
    <property type="component" value="Unassembled WGS sequence"/>
</dbReference>
<proteinExistence type="predicted"/>
<organism evidence="1 2">
    <name type="scientific">Elysia crispata</name>
    <name type="common">lettuce slug</name>
    <dbReference type="NCBI Taxonomy" id="231223"/>
    <lineage>
        <taxon>Eukaryota</taxon>
        <taxon>Metazoa</taxon>
        <taxon>Spiralia</taxon>
        <taxon>Lophotrochozoa</taxon>
        <taxon>Mollusca</taxon>
        <taxon>Gastropoda</taxon>
        <taxon>Heterobranchia</taxon>
        <taxon>Euthyneura</taxon>
        <taxon>Panpulmonata</taxon>
        <taxon>Sacoglossa</taxon>
        <taxon>Placobranchoidea</taxon>
        <taxon>Plakobranchidae</taxon>
        <taxon>Elysia</taxon>
    </lineage>
</organism>
<sequence length="71" mass="8038">MANQASIDDIFFVVYARRRVAPLKAQLLCHANFSSDSLERLKTCTKARDTHSDYTNQDVDATYLCAQLVVK</sequence>